<dbReference type="PANTHER" id="PTHR43806">
    <property type="entry name" value="PEPTIDASE S8"/>
    <property type="match status" value="1"/>
</dbReference>
<dbReference type="OrthoDB" id="9768989at2"/>
<dbReference type="InterPro" id="IPR050131">
    <property type="entry name" value="Peptidase_S8_subtilisin-like"/>
</dbReference>
<protein>
    <submittedName>
        <fullName evidence="6">Serine protease</fullName>
    </submittedName>
</protein>
<evidence type="ECO:0000313" key="7">
    <source>
        <dbReference type="Proteomes" id="UP000290191"/>
    </source>
</evidence>
<evidence type="ECO:0000256" key="1">
    <source>
        <dbReference type="ARBA" id="ARBA00011073"/>
    </source>
</evidence>
<dbReference type="Gene3D" id="3.40.50.200">
    <property type="entry name" value="Peptidase S8/S53 domain"/>
    <property type="match status" value="1"/>
</dbReference>
<dbReference type="EMBL" id="PDKO01000006">
    <property type="protein sequence ID" value="RXJ62895.1"/>
    <property type="molecule type" value="Genomic_DNA"/>
</dbReference>
<dbReference type="CDD" id="cd04847">
    <property type="entry name" value="Peptidases_S8_Subtilisin_like_2"/>
    <property type="match status" value="1"/>
</dbReference>
<reference evidence="6 7" key="1">
    <citation type="submission" date="2017-10" db="EMBL/GenBank/DDBJ databases">
        <title>Genomics of the genus Arcobacter.</title>
        <authorList>
            <person name="Perez-Cataluna A."/>
            <person name="Figueras M.J."/>
        </authorList>
    </citation>
    <scope>NUCLEOTIDE SEQUENCE [LARGE SCALE GENOMIC DNA]</scope>
    <source>
        <strain evidence="6 7">DSM 24636</strain>
    </source>
</reference>
<proteinExistence type="inferred from homology"/>
<dbReference type="InterPro" id="IPR036852">
    <property type="entry name" value="Peptidase_S8/S53_dom_sf"/>
</dbReference>
<evidence type="ECO:0000313" key="6">
    <source>
        <dbReference type="EMBL" id="RXJ62895.1"/>
    </source>
</evidence>
<feature type="domain" description="Peptidase S8/S53" evidence="5">
    <location>
        <begin position="270"/>
        <end position="531"/>
    </location>
</feature>
<dbReference type="PANTHER" id="PTHR43806:SF11">
    <property type="entry name" value="CEREVISIN-RELATED"/>
    <property type="match status" value="1"/>
</dbReference>
<evidence type="ECO:0000259" key="5">
    <source>
        <dbReference type="Pfam" id="PF00082"/>
    </source>
</evidence>
<evidence type="ECO:0000256" key="3">
    <source>
        <dbReference type="ARBA" id="ARBA00022801"/>
    </source>
</evidence>
<dbReference type="InterPro" id="IPR000209">
    <property type="entry name" value="Peptidase_S8/S53_dom"/>
</dbReference>
<dbReference type="RefSeq" id="WP_129082162.1">
    <property type="nucleotide sequence ID" value="NZ_CP041070.1"/>
</dbReference>
<organism evidence="6 7">
    <name type="scientific">Halarcobacter anaerophilus</name>
    <dbReference type="NCBI Taxonomy" id="877500"/>
    <lineage>
        <taxon>Bacteria</taxon>
        <taxon>Pseudomonadati</taxon>
        <taxon>Campylobacterota</taxon>
        <taxon>Epsilonproteobacteria</taxon>
        <taxon>Campylobacterales</taxon>
        <taxon>Arcobacteraceae</taxon>
        <taxon>Halarcobacter</taxon>
    </lineage>
</organism>
<comment type="similarity">
    <text evidence="1">Belongs to the peptidase S8 family.</text>
</comment>
<dbReference type="Proteomes" id="UP000290191">
    <property type="component" value="Unassembled WGS sequence"/>
</dbReference>
<comment type="caution">
    <text evidence="6">The sequence shown here is derived from an EMBL/GenBank/DDBJ whole genome shotgun (WGS) entry which is preliminary data.</text>
</comment>
<evidence type="ECO:0000256" key="2">
    <source>
        <dbReference type="ARBA" id="ARBA00022670"/>
    </source>
</evidence>
<dbReference type="Pfam" id="PF00082">
    <property type="entry name" value="Peptidase_S8"/>
    <property type="match status" value="1"/>
</dbReference>
<evidence type="ECO:0000256" key="4">
    <source>
        <dbReference type="ARBA" id="ARBA00022825"/>
    </source>
</evidence>
<dbReference type="AlphaFoldDB" id="A0A4Q0Y0D6"/>
<accession>A0A4Q0Y0D6</accession>
<keyword evidence="4" id="KW-0720">Serine protease</keyword>
<dbReference type="SUPFAM" id="SSF52743">
    <property type="entry name" value="Subtilisin-like"/>
    <property type="match status" value="1"/>
</dbReference>
<keyword evidence="2 6" id="KW-0645">Protease</keyword>
<name>A0A4Q0Y0D6_9BACT</name>
<keyword evidence="7" id="KW-1185">Reference proteome</keyword>
<dbReference type="GO" id="GO:0006508">
    <property type="term" value="P:proteolysis"/>
    <property type="evidence" value="ECO:0007669"/>
    <property type="project" value="UniProtKB-KW"/>
</dbReference>
<gene>
    <name evidence="6" type="ORF">CRV06_08655</name>
</gene>
<dbReference type="GO" id="GO:0004252">
    <property type="term" value="F:serine-type endopeptidase activity"/>
    <property type="evidence" value="ECO:0007669"/>
    <property type="project" value="InterPro"/>
</dbReference>
<sequence length="738" mass="82853">MNNLLQLKGRFEQATSPNRPGAPNLPAGKSVEVSRLENLLVNLNELQSYWRNQDLLPGALITAHYNKIAAKSNRLRALLGNSSISPNSTIVGAKFSPDTSPKHIITHYVSLGILNESISRLKNCINILNSQFNGEIDHETIKQINSGVISYSHSTIAKTNFLLVIIDAYFVDRFDVLDSIDETINDAIITIYKTNVNTTELLNRLGINILSNRIMDETTILLQPDELEILKTRAPFLISMAVTNLSEITRDDFEFFDDEVLTIRPPENEPTIGVIDTLFDDSVYFSEWVEYTNMLHTDIPTTGRDFEHGTAVSSIIVDGPTFNPHLDDGCGNFKVKHFAVASGNSFNSFTILRNISEIVAQNRDIKVWNLSLGSKLSVHSNFISPEAAILDKIQYENDVIFVIAGTNLSSGEIETRPIGAPADSINSIVVNSVDSNGNPSSYSRKGPVLSFFIKPDISYYGGDSRNPMKVCTPTGEALVKGTSFAAPWISRKLAYLVNVLGLNRNIAKALLINSATGWSVEQNDPALVGHGIVPKRIEDIVYCANDEIQFIIQGTSELYNTYNYNIPIPVSNEKHPFIAKATLCYFPACSRNQGVDYTNTELDISFGRLNGRTIKTIDNNYQTHAYDHYTWEEDARKFFRKWDNVKHLREVSTGRNRDKKAYENALWGISLKTKERLEEKFGEGLKFGIVITLKEINGINRIEEFIRNAMLRGWLVNRIDVDTRVDIYNIAEEEIEFE</sequence>
<dbReference type="InterPro" id="IPR034074">
    <property type="entry name" value="Y4bN_pept_dom"/>
</dbReference>
<keyword evidence="3" id="KW-0378">Hydrolase</keyword>